<feature type="binding site" evidence="9 10">
    <location>
        <position position="328"/>
    </location>
    <ligand>
        <name>S-adenosyl-L-methionine</name>
        <dbReference type="ChEBI" id="CHEBI:59789"/>
    </ligand>
</feature>
<feature type="binding site" evidence="9">
    <location>
        <position position="108"/>
    </location>
    <ligand>
        <name>[4Fe-4S] cluster</name>
        <dbReference type="ChEBI" id="CHEBI:49883"/>
    </ligand>
</feature>
<dbReference type="NCBIfam" id="NF009639">
    <property type="entry name" value="PRK13168.1"/>
    <property type="match status" value="1"/>
</dbReference>
<dbReference type="KEGG" id="xyk:GT347_03505"/>
<evidence type="ECO:0000256" key="11">
    <source>
        <dbReference type="SAM" id="MobiDB-lite"/>
    </source>
</evidence>
<keyword evidence="4 9" id="KW-0808">Transferase</keyword>
<dbReference type="PANTHER" id="PTHR11061">
    <property type="entry name" value="RNA M5U METHYLTRANSFERASE"/>
    <property type="match status" value="1"/>
</dbReference>
<reference evidence="12 13" key="1">
    <citation type="submission" date="2020-01" db="EMBL/GenBank/DDBJ databases">
        <title>Genome sequencing of strain KACC 21265.</title>
        <authorList>
            <person name="Heo J."/>
            <person name="Kim S.-J."/>
            <person name="Kim J.-S."/>
            <person name="Hong S.-B."/>
            <person name="Kwon S.-W."/>
        </authorList>
    </citation>
    <scope>NUCLEOTIDE SEQUENCE [LARGE SCALE GENOMIC DNA]</scope>
    <source>
        <strain evidence="12 13">KACC 21265</strain>
    </source>
</reference>
<evidence type="ECO:0000256" key="3">
    <source>
        <dbReference type="ARBA" id="ARBA00022603"/>
    </source>
</evidence>
<feature type="region of interest" description="Disordered" evidence="11">
    <location>
        <begin position="1"/>
        <end position="22"/>
    </location>
</feature>
<dbReference type="PROSITE" id="PS01231">
    <property type="entry name" value="TRMA_2"/>
    <property type="match status" value="1"/>
</dbReference>
<evidence type="ECO:0000313" key="13">
    <source>
        <dbReference type="Proteomes" id="UP000464787"/>
    </source>
</evidence>
<dbReference type="Proteomes" id="UP000464787">
    <property type="component" value="Chromosome"/>
</dbReference>
<dbReference type="InterPro" id="IPR029063">
    <property type="entry name" value="SAM-dependent_MTases_sf"/>
</dbReference>
<dbReference type="EC" id="2.1.1.190" evidence="9"/>
<dbReference type="PROSITE" id="PS51687">
    <property type="entry name" value="SAM_MT_RNA_M5U"/>
    <property type="match status" value="1"/>
</dbReference>
<sequence>MTEDISRTEDGATAALPTRPADPLSPLFPGALAVESLDLEAQGVARRADGKVVFIEGALPTEFVSFNVHRKKNNWEAASLVAVHRESSQRVRPGCPHFGLHPGACGGCKMQHLHAGAQVAVKQRVLEDNLWHLGKTRPDMLLRPIEGPTWGYRWRARLSVRHVVKKGTVLIGFHERKSRYIADMQVCPVLPPHVEALLMPLRGLIASMDARDTCPQIELACGDAVTALVLRHLEPLSADDLQRLRGFAAEHADAGVQWWLQPKGPDTVQLLDADDARPLSYGLPEFGIEMPFKPTDFTQVNPHINRVLVGRALRLLDVQKTERVIDWFCGLGNFTLPLATRARQVRGIEGSDTLVARARANYKRHQATGPALPLAPADFMARNLFSMTPELLLKDGVAEKWLVDPPREGAFALSRALTDLCRQLAGLGPVGTGEAEAGEDSKNTNAPVDPALLAGWTPPRRIVYVSCNPATLARDAGLLVHLGGYRCSAAGAVNMFPHTAHVESIAVFDYVGFGAE</sequence>
<dbReference type="InterPro" id="IPR012340">
    <property type="entry name" value="NA-bd_OB-fold"/>
</dbReference>
<comment type="function">
    <text evidence="9">Catalyzes the formation of 5-methyl-uridine at position 1939 (m5U1939) in 23S rRNA.</text>
</comment>
<keyword evidence="3 9" id="KW-0489">Methyltransferase</keyword>
<evidence type="ECO:0000256" key="6">
    <source>
        <dbReference type="ARBA" id="ARBA00022723"/>
    </source>
</evidence>
<keyword evidence="6 9" id="KW-0479">Metal-binding</keyword>
<feature type="binding site" evidence="9">
    <location>
        <position position="105"/>
    </location>
    <ligand>
        <name>[4Fe-4S] cluster</name>
        <dbReference type="ChEBI" id="CHEBI:49883"/>
    </ligand>
</feature>
<dbReference type="HAMAP" id="MF_01010">
    <property type="entry name" value="23SrRNA_methyltr_RlmD"/>
    <property type="match status" value="1"/>
</dbReference>
<dbReference type="GO" id="GO:0051539">
    <property type="term" value="F:4 iron, 4 sulfur cluster binding"/>
    <property type="evidence" value="ECO:0007669"/>
    <property type="project" value="UniProtKB-KW"/>
</dbReference>
<dbReference type="SUPFAM" id="SSF53335">
    <property type="entry name" value="S-adenosyl-L-methionine-dependent methyltransferases"/>
    <property type="match status" value="1"/>
</dbReference>
<dbReference type="Gene3D" id="2.40.50.1070">
    <property type="match status" value="1"/>
</dbReference>
<dbReference type="RefSeq" id="WP_160550643.1">
    <property type="nucleotide sequence ID" value="NZ_CP047650.1"/>
</dbReference>
<feature type="binding site" evidence="9 10">
    <location>
        <position position="299"/>
    </location>
    <ligand>
        <name>S-adenosyl-L-methionine</name>
        <dbReference type="ChEBI" id="CHEBI:59789"/>
    </ligand>
</feature>
<proteinExistence type="inferred from homology"/>
<keyword evidence="8 9" id="KW-0411">Iron-sulfur</keyword>
<accession>A0A857J2N4</accession>
<evidence type="ECO:0000256" key="4">
    <source>
        <dbReference type="ARBA" id="ARBA00022679"/>
    </source>
</evidence>
<dbReference type="InterPro" id="IPR010280">
    <property type="entry name" value="U5_MeTrfase_fam"/>
</dbReference>
<dbReference type="GO" id="GO:0003723">
    <property type="term" value="F:RNA binding"/>
    <property type="evidence" value="ECO:0007669"/>
    <property type="project" value="InterPro"/>
</dbReference>
<feature type="active site" description="Nucleophile" evidence="9 10">
    <location>
        <position position="467"/>
    </location>
</feature>
<name>A0A857J2N4_9BURK</name>
<dbReference type="AlphaFoldDB" id="A0A857J2N4"/>
<dbReference type="GO" id="GO:0005506">
    <property type="term" value="F:iron ion binding"/>
    <property type="evidence" value="ECO:0007669"/>
    <property type="project" value="UniProtKB-UniRule"/>
</dbReference>
<dbReference type="SUPFAM" id="SSF50249">
    <property type="entry name" value="Nucleic acid-binding proteins"/>
    <property type="match status" value="1"/>
</dbReference>
<feature type="binding site" evidence="9">
    <location>
        <position position="95"/>
    </location>
    <ligand>
        <name>[4Fe-4S] cluster</name>
        <dbReference type="ChEBI" id="CHEBI:49883"/>
    </ligand>
</feature>
<keyword evidence="7 9" id="KW-0408">Iron</keyword>
<dbReference type="Gene3D" id="2.40.50.140">
    <property type="entry name" value="Nucleic acid-binding proteins"/>
    <property type="match status" value="1"/>
</dbReference>
<keyword evidence="1 9" id="KW-0004">4Fe-4S</keyword>
<dbReference type="Gene3D" id="3.40.50.150">
    <property type="entry name" value="Vaccinia Virus protein VP39"/>
    <property type="match status" value="2"/>
</dbReference>
<comment type="similarity">
    <text evidence="9">Belongs to the class I-like SAM-binding methyltransferase superfamily. RNA M5U methyltransferase family. RlmD subfamily.</text>
</comment>
<protein>
    <recommendedName>
        <fullName evidence="9">23S rRNA (uracil(1939)-C(5))-methyltransferase RlmD</fullName>
        <ecNumber evidence="9">2.1.1.190</ecNumber>
    </recommendedName>
    <alternativeName>
        <fullName evidence="9">23S rRNA(m5U1939)-methyltransferase</fullName>
    </alternativeName>
</protein>
<dbReference type="InterPro" id="IPR001566">
    <property type="entry name" value="23S_rRNA_MeTrfase_RlmD"/>
</dbReference>
<evidence type="ECO:0000256" key="2">
    <source>
        <dbReference type="ARBA" id="ARBA00022552"/>
    </source>
</evidence>
<feature type="binding site" evidence="9">
    <location>
        <position position="333"/>
    </location>
    <ligand>
        <name>S-adenosyl-L-methionine</name>
        <dbReference type="ChEBI" id="CHEBI:59789"/>
    </ligand>
</feature>
<evidence type="ECO:0000256" key="7">
    <source>
        <dbReference type="ARBA" id="ARBA00023004"/>
    </source>
</evidence>
<evidence type="ECO:0000256" key="10">
    <source>
        <dbReference type="PROSITE-ProRule" id="PRU01024"/>
    </source>
</evidence>
<evidence type="ECO:0000256" key="9">
    <source>
        <dbReference type="HAMAP-Rule" id="MF_01010"/>
    </source>
</evidence>
<keyword evidence="5 9" id="KW-0949">S-adenosyl-L-methionine</keyword>
<feature type="binding site" evidence="9 10">
    <location>
        <position position="404"/>
    </location>
    <ligand>
        <name>S-adenosyl-L-methionine</name>
        <dbReference type="ChEBI" id="CHEBI:59789"/>
    </ligand>
</feature>
<gene>
    <name evidence="9 12" type="primary">rlmD</name>
    <name evidence="12" type="ORF">GT347_03505</name>
</gene>
<feature type="binding site" evidence="9">
    <location>
        <position position="187"/>
    </location>
    <ligand>
        <name>[4Fe-4S] cluster</name>
        <dbReference type="ChEBI" id="CHEBI:49883"/>
    </ligand>
</feature>
<evidence type="ECO:0000256" key="1">
    <source>
        <dbReference type="ARBA" id="ARBA00022485"/>
    </source>
</evidence>
<evidence type="ECO:0000313" key="12">
    <source>
        <dbReference type="EMBL" id="QHI97125.1"/>
    </source>
</evidence>
<keyword evidence="13" id="KW-1185">Reference proteome</keyword>
<dbReference type="EMBL" id="CP047650">
    <property type="protein sequence ID" value="QHI97125.1"/>
    <property type="molecule type" value="Genomic_DNA"/>
</dbReference>
<dbReference type="PANTHER" id="PTHR11061:SF30">
    <property type="entry name" value="TRNA (URACIL(54)-C(5))-METHYLTRANSFERASE"/>
    <property type="match status" value="1"/>
</dbReference>
<keyword evidence="2 9" id="KW-0698">rRNA processing</keyword>
<feature type="compositionally biased region" description="Basic and acidic residues" evidence="11">
    <location>
        <begin position="1"/>
        <end position="10"/>
    </location>
</feature>
<dbReference type="GO" id="GO:0070041">
    <property type="term" value="F:rRNA (uridine-C5-)-methyltransferase activity"/>
    <property type="evidence" value="ECO:0007669"/>
    <property type="project" value="UniProtKB-UniRule"/>
</dbReference>
<dbReference type="GO" id="GO:0070475">
    <property type="term" value="P:rRNA base methylation"/>
    <property type="evidence" value="ECO:0007669"/>
    <property type="project" value="TreeGrafter"/>
</dbReference>
<organism evidence="12 13">
    <name type="scientific">Xylophilus rhododendri</name>
    <dbReference type="NCBI Taxonomy" id="2697032"/>
    <lineage>
        <taxon>Bacteria</taxon>
        <taxon>Pseudomonadati</taxon>
        <taxon>Pseudomonadota</taxon>
        <taxon>Betaproteobacteria</taxon>
        <taxon>Burkholderiales</taxon>
        <taxon>Xylophilus</taxon>
    </lineage>
</organism>
<feature type="binding site" evidence="9">
    <location>
        <position position="383"/>
    </location>
    <ligand>
        <name>S-adenosyl-L-methionine</name>
        <dbReference type="ChEBI" id="CHEBI:59789"/>
    </ligand>
</feature>
<dbReference type="InterPro" id="IPR030391">
    <property type="entry name" value="MeTrfase_TrmA_CS"/>
</dbReference>
<feature type="binding site" evidence="9 10">
    <location>
        <position position="349"/>
    </location>
    <ligand>
        <name>S-adenosyl-L-methionine</name>
        <dbReference type="ChEBI" id="CHEBI:59789"/>
    </ligand>
</feature>
<dbReference type="Pfam" id="PF05958">
    <property type="entry name" value="tRNA_U5-meth_tr"/>
    <property type="match status" value="1"/>
</dbReference>
<comment type="catalytic activity">
    <reaction evidence="9">
        <text>uridine(1939) in 23S rRNA + S-adenosyl-L-methionine = 5-methyluridine(1939) in 23S rRNA + S-adenosyl-L-homocysteine + H(+)</text>
        <dbReference type="Rhea" id="RHEA:42908"/>
        <dbReference type="Rhea" id="RHEA-COMP:10278"/>
        <dbReference type="Rhea" id="RHEA-COMP:10279"/>
        <dbReference type="ChEBI" id="CHEBI:15378"/>
        <dbReference type="ChEBI" id="CHEBI:57856"/>
        <dbReference type="ChEBI" id="CHEBI:59789"/>
        <dbReference type="ChEBI" id="CHEBI:65315"/>
        <dbReference type="ChEBI" id="CHEBI:74447"/>
        <dbReference type="EC" id="2.1.1.190"/>
    </reaction>
</comment>
<evidence type="ECO:0000256" key="8">
    <source>
        <dbReference type="ARBA" id="ARBA00023014"/>
    </source>
</evidence>
<evidence type="ECO:0000256" key="5">
    <source>
        <dbReference type="ARBA" id="ARBA00022691"/>
    </source>
</evidence>